<keyword evidence="3" id="KW-1185">Reference proteome</keyword>
<evidence type="ECO:0000259" key="1">
    <source>
        <dbReference type="Pfam" id="PF20241"/>
    </source>
</evidence>
<reference evidence="2" key="1">
    <citation type="submission" date="2020-07" db="EMBL/GenBank/DDBJ databases">
        <title>Genome sequence and genetic diversity analysis of an under-domesticated orphan crop, white fonio (Digitaria exilis).</title>
        <authorList>
            <person name="Bennetzen J.L."/>
            <person name="Chen S."/>
            <person name="Ma X."/>
            <person name="Wang X."/>
            <person name="Yssel A.E.J."/>
            <person name="Chaluvadi S.R."/>
            <person name="Johnson M."/>
            <person name="Gangashetty P."/>
            <person name="Hamidou F."/>
            <person name="Sanogo M.D."/>
            <person name="Zwaenepoel A."/>
            <person name="Wallace J."/>
            <person name="Van De Peer Y."/>
            <person name="Van Deynze A."/>
        </authorList>
    </citation>
    <scope>NUCLEOTIDE SEQUENCE</scope>
    <source>
        <tissue evidence="2">Leaves</tissue>
    </source>
</reference>
<dbReference type="AlphaFoldDB" id="A0A835ETG3"/>
<dbReference type="InterPro" id="IPR046533">
    <property type="entry name" value="DUF6598"/>
</dbReference>
<name>A0A835ETG3_9POAL</name>
<dbReference type="Pfam" id="PF20241">
    <property type="entry name" value="DUF6598"/>
    <property type="match status" value="1"/>
</dbReference>
<feature type="domain" description="DUF6598" evidence="1">
    <location>
        <begin position="86"/>
        <end position="308"/>
    </location>
</feature>
<dbReference type="EMBL" id="JACEFO010001734">
    <property type="protein sequence ID" value="KAF8714915.1"/>
    <property type="molecule type" value="Genomic_DNA"/>
</dbReference>
<comment type="caution">
    <text evidence="2">The sequence shown here is derived from an EMBL/GenBank/DDBJ whole genome shotgun (WGS) entry which is preliminary data.</text>
</comment>
<sequence length="318" mass="35890">MYDQRGGIVVSDEEEISDDEDYTLNKILEESRHRDGSIYRNRDTWWKKQYHISDHNETRLEAMTFSNPTNCIIRNGSCTKHYPRRMLQILSLKLAKTPANCGLIELYGYIAVRDDLDPLLNYVVKFSRDAPIIIEQGSLINMTGPKRGIDMMDLTLIEYDMRIKTGKEEQYDLQLIDGASLIGPAGIWNKPFTIHIPGDYGAVDITLSRLDSAVEATVEVLISKVQSSFDLSLSCFTSNMHKRIRLFNGAIPESCGLKRYVIAVLEDSWIDLRFKIGAVSSSCSFEAKIHGHDTQEIKTALAFISVKVTWSTLPSGLG</sequence>
<evidence type="ECO:0000313" key="2">
    <source>
        <dbReference type="EMBL" id="KAF8714915.1"/>
    </source>
</evidence>
<organism evidence="2 3">
    <name type="scientific">Digitaria exilis</name>
    <dbReference type="NCBI Taxonomy" id="1010633"/>
    <lineage>
        <taxon>Eukaryota</taxon>
        <taxon>Viridiplantae</taxon>
        <taxon>Streptophyta</taxon>
        <taxon>Embryophyta</taxon>
        <taxon>Tracheophyta</taxon>
        <taxon>Spermatophyta</taxon>
        <taxon>Magnoliopsida</taxon>
        <taxon>Liliopsida</taxon>
        <taxon>Poales</taxon>
        <taxon>Poaceae</taxon>
        <taxon>PACMAD clade</taxon>
        <taxon>Panicoideae</taxon>
        <taxon>Panicodae</taxon>
        <taxon>Paniceae</taxon>
        <taxon>Anthephorinae</taxon>
        <taxon>Digitaria</taxon>
    </lineage>
</organism>
<dbReference type="OrthoDB" id="648858at2759"/>
<evidence type="ECO:0000313" key="3">
    <source>
        <dbReference type="Proteomes" id="UP000636709"/>
    </source>
</evidence>
<dbReference type="PANTHER" id="PTHR33065:SF95">
    <property type="entry name" value="OS07G0646300 PROTEIN"/>
    <property type="match status" value="1"/>
</dbReference>
<protein>
    <recommendedName>
        <fullName evidence="1">DUF6598 domain-containing protein</fullName>
    </recommendedName>
</protein>
<accession>A0A835ETG3</accession>
<gene>
    <name evidence="2" type="ORF">HU200_027451</name>
</gene>
<proteinExistence type="predicted"/>
<dbReference type="Proteomes" id="UP000636709">
    <property type="component" value="Unassembled WGS sequence"/>
</dbReference>
<dbReference type="PANTHER" id="PTHR33065">
    <property type="entry name" value="OS07G0486400 PROTEIN"/>
    <property type="match status" value="1"/>
</dbReference>